<gene>
    <name evidence="1" type="ORF">ZRA01_05080</name>
</gene>
<proteinExistence type="predicted"/>
<sequence length="970" mass="104102">MQKNIIGNWGSDLSDGDYACALAALGVLESRGTEQHPASLDSHAIAAALAAEFEDGERTPVWRAAQNVGPHTSLADWQATRHTAAAALAAGWRCHAARCADAPRRQPRLAMRHLGRPDLVDDDALYAWLRHPDVGLTALIEALPFPPRPRVAWHWPLRVGVLPEGDDEPLLATLQDPQGKPDWALRLARCHEVGGAAHDHCDLLIVTPRGLDTLRSRPRCRVRAGFVVCLAGTRAGPPRPDRRPLLDLLHAAGLAIQRGIQEPAQLNDWFVSLIYQASHDLPIHAALSQASLSRGQRPPFVLGSTDALDGCRILAIASQQDRLEEALQARSARHFAGAGEAGMARAFRARGFMSETHDGVRAAEDLAQQRDDNAAAREPRWIQARLWAGQGTGAPAQALAPGRWNLLAAGIGPSLLPRDDAPFPESRLSFDHGDVALTVQLEMSGVSLAPYPQRRTDLTASSTALDGAQLAEFAAWSSGRAATAPPDDGPAQIALVSMPITLPPVGDSTAACFGIFPQPGVERCEGRLSIIHNNRVLQSSRLSIDVASNATAGGALPLRTEGLIHPRDDDLDDRQAYDVAIQVSDLGGHLHLSIQRDDATTPVDLDSLEEPITLITKALKDAAILWDFSQGLLDQAAFGDTLYALAANGSLLAQHLRQKCGDGIDDWERIQLVPTTNKFLPLEYVYDGPPPSTDAAPCPNLLAALEHGSCCHPGAGSNACAPCPQRDDKSTVCPLRFWGFSRMIERCGTQSPPIADQAASVPSKQAYRHVDRLLFGASARSFAYKPTAAEQAAERASLLADLGTLATTVLDAPDWKTWRQHAASKPELLVLLAHTDIYRNAPILEIGDLQRLGRQEIIRDISGADGQPQLLLLLGCSAAGVSEDFQPYPERFRDAGVSIVLAPIAPIRGGDAVPIARSIATLLALRLASPNPTAFGELLPLIRRQLLREGHLGILSIVGFGDGDWLLGGQ</sequence>
<evidence type="ECO:0000313" key="2">
    <source>
        <dbReference type="Proteomes" id="UP000318422"/>
    </source>
</evidence>
<reference evidence="1 2" key="1">
    <citation type="submission" date="2019-06" db="EMBL/GenBank/DDBJ databases">
        <title>Whole genome shotgun sequence of Zoogloea ramigera NBRC 15342.</title>
        <authorList>
            <person name="Hosoyama A."/>
            <person name="Uohara A."/>
            <person name="Ohji S."/>
            <person name="Ichikawa N."/>
        </authorList>
    </citation>
    <scope>NUCLEOTIDE SEQUENCE [LARGE SCALE GENOMIC DNA]</scope>
    <source>
        <strain evidence="1 2">NBRC 15342</strain>
    </source>
</reference>
<organism evidence="1 2">
    <name type="scientific">Zoogloea ramigera</name>
    <dbReference type="NCBI Taxonomy" id="350"/>
    <lineage>
        <taxon>Bacteria</taxon>
        <taxon>Pseudomonadati</taxon>
        <taxon>Pseudomonadota</taxon>
        <taxon>Betaproteobacteria</taxon>
        <taxon>Rhodocyclales</taxon>
        <taxon>Zoogloeaceae</taxon>
        <taxon>Zoogloea</taxon>
    </lineage>
</organism>
<keyword evidence="2" id="KW-1185">Reference proteome</keyword>
<dbReference type="Proteomes" id="UP000318422">
    <property type="component" value="Unassembled WGS sequence"/>
</dbReference>
<accession>A0A4Y4CNC3</accession>
<comment type="caution">
    <text evidence="1">The sequence shown here is derived from an EMBL/GenBank/DDBJ whole genome shotgun (WGS) entry which is preliminary data.</text>
</comment>
<evidence type="ECO:0000313" key="1">
    <source>
        <dbReference type="EMBL" id="GEC94435.1"/>
    </source>
</evidence>
<name>A0A4Y4CNC3_ZOORA</name>
<dbReference type="RefSeq" id="WP_141349189.1">
    <property type="nucleotide sequence ID" value="NZ_BJNV01000006.1"/>
</dbReference>
<dbReference type="AlphaFoldDB" id="A0A4Y4CNC3"/>
<evidence type="ECO:0008006" key="3">
    <source>
        <dbReference type="Google" id="ProtNLM"/>
    </source>
</evidence>
<protein>
    <recommendedName>
        <fullName evidence="3">CHAT domain-containing protein</fullName>
    </recommendedName>
</protein>
<dbReference type="EMBL" id="BJNV01000006">
    <property type="protein sequence ID" value="GEC94435.1"/>
    <property type="molecule type" value="Genomic_DNA"/>
</dbReference>
<dbReference type="OrthoDB" id="9154549at2"/>